<dbReference type="Pfam" id="PF18945">
    <property type="entry name" value="VipB_2"/>
    <property type="match status" value="1"/>
</dbReference>
<feature type="domain" description="TssC1 C-terminal" evidence="2">
    <location>
        <begin position="380"/>
        <end position="491"/>
    </location>
</feature>
<dbReference type="AlphaFoldDB" id="A0A2N5CZF4"/>
<organism evidence="4 5">
    <name type="scientific">Caulobacter flavus</name>
    <dbReference type="NCBI Taxonomy" id="1679497"/>
    <lineage>
        <taxon>Bacteria</taxon>
        <taxon>Pseudomonadati</taxon>
        <taxon>Pseudomonadota</taxon>
        <taxon>Alphaproteobacteria</taxon>
        <taxon>Caulobacterales</taxon>
        <taxon>Caulobacteraceae</taxon>
        <taxon>Caulobacter</taxon>
    </lineage>
</organism>
<dbReference type="InterPro" id="IPR044032">
    <property type="entry name" value="TssC1_C"/>
</dbReference>
<keyword evidence="6" id="KW-1185">Reference proteome</keyword>
<evidence type="ECO:0000259" key="1">
    <source>
        <dbReference type="Pfam" id="PF05943"/>
    </source>
</evidence>
<dbReference type="KEGG" id="cfh:C1707_02165"/>
<reference evidence="3 6" key="2">
    <citation type="submission" date="2018-01" db="EMBL/GenBank/DDBJ databases">
        <title>Complete genome sequence of Caulobacter flavus RHGG3.</title>
        <authorList>
            <person name="Yang E."/>
        </authorList>
    </citation>
    <scope>NUCLEOTIDE SEQUENCE [LARGE SCALE GENOMIC DNA]</scope>
    <source>
        <strain evidence="3 6">RHGG3</strain>
    </source>
</reference>
<sequence>MASPSQQSVQTAQTVATNLADDFTALLQKEFKPRDPHERIQQAVQTLAQLALKETRIIGGDVLSTLEQFVAQIDAKLSEQINEILHAPEFQRLESAWRGLNFLVENAATGENSQIKVMNVTKKELEGLTRSYRDSKWDQSPLHKQIYDEEYGTLGGVPFGAFVCDYYFDHSSADIDVMSMLGKIGEDAHAPFLTAAAPSLLRQDGWSGLADLRDLSKAFVAPEYIRWRSFRESDESRYVALTMPRFLGRQLYGPDGDPVDEFHFVEDVGAGDHDKYLWVNAAYGLGLRVIESFLDYGWCTSIRGVNTGGTLYNLPVALFPTDEGGKDAKCPTEISISERREGELSNAGLFPLTHRKNTNQATFMGGQTAYKPQKMQGSAASASEELSAKLPYIFISSRFAHYLKVMVRDWVGASREEGQLERDLQSWVNQYVNIHPDSTDPDNSVRQPLREAHISVTADPARPGYYRTEFLLRPHFQFEHMDISLSMVSRLPKSEGGGA</sequence>
<evidence type="ECO:0000259" key="2">
    <source>
        <dbReference type="Pfam" id="PF18945"/>
    </source>
</evidence>
<dbReference type="InterPro" id="IPR010269">
    <property type="entry name" value="T6SS_TssC-like"/>
</dbReference>
<dbReference type="EMBL" id="CP026100">
    <property type="protein sequence ID" value="AYV45139.1"/>
    <property type="molecule type" value="Genomic_DNA"/>
</dbReference>
<dbReference type="PANTHER" id="PTHR35565">
    <property type="entry name" value="CYTOPLASMIC PROTEIN-RELATED"/>
    <property type="match status" value="1"/>
</dbReference>
<evidence type="ECO:0000313" key="3">
    <source>
        <dbReference type="EMBL" id="AYV45139.1"/>
    </source>
</evidence>
<evidence type="ECO:0000313" key="5">
    <source>
        <dbReference type="Proteomes" id="UP000234483"/>
    </source>
</evidence>
<gene>
    <name evidence="3" type="ORF">C1707_02165</name>
    <name evidence="4" type="ORF">CFHF_04005</name>
</gene>
<proteinExistence type="predicted"/>
<dbReference type="OrthoDB" id="9764000at2"/>
<name>A0A2N5CZF4_9CAUL</name>
<dbReference type="InterPro" id="IPR044031">
    <property type="entry name" value="TssC1_N"/>
</dbReference>
<feature type="domain" description="TssC1 N-terminal" evidence="1">
    <location>
        <begin position="68"/>
        <end position="369"/>
    </location>
</feature>
<dbReference type="EMBL" id="PJRQ01000008">
    <property type="protein sequence ID" value="PLR19181.1"/>
    <property type="molecule type" value="Genomic_DNA"/>
</dbReference>
<accession>A0A2N5CZF4</accession>
<dbReference type="NCBIfam" id="TIGR03355">
    <property type="entry name" value="VI_chp_2"/>
    <property type="match status" value="1"/>
</dbReference>
<evidence type="ECO:0000313" key="6">
    <source>
        <dbReference type="Proteomes" id="UP000281192"/>
    </source>
</evidence>
<dbReference type="Proteomes" id="UP000234483">
    <property type="component" value="Unassembled WGS sequence"/>
</dbReference>
<protein>
    <submittedName>
        <fullName evidence="4">Type VI secretion system contractile sheath large subunit</fullName>
    </submittedName>
</protein>
<dbReference type="Proteomes" id="UP000281192">
    <property type="component" value="Chromosome"/>
</dbReference>
<dbReference type="Pfam" id="PF05943">
    <property type="entry name" value="VipB"/>
    <property type="match status" value="1"/>
</dbReference>
<reference evidence="4 5" key="1">
    <citation type="submission" date="2017-12" db="EMBL/GenBank/DDBJ databases">
        <title>The genome sequence of Caulobacter flavus CGMCC1 15093.</title>
        <authorList>
            <person name="Gao J."/>
            <person name="Mao X."/>
            <person name="Sun J."/>
        </authorList>
    </citation>
    <scope>NUCLEOTIDE SEQUENCE [LARGE SCALE GENOMIC DNA]</scope>
    <source>
        <strain evidence="4 5">CGMCC1 15093</strain>
    </source>
</reference>
<evidence type="ECO:0000313" key="4">
    <source>
        <dbReference type="EMBL" id="PLR19181.1"/>
    </source>
</evidence>
<dbReference type="RefSeq" id="WP_101711739.1">
    <property type="nucleotide sequence ID" value="NZ_CP026100.1"/>
</dbReference>
<dbReference type="PANTHER" id="PTHR35565:SF3">
    <property type="entry name" value="TYPE VI SECRETION SYSTEM SHEATH PROTEIN TSSC1"/>
    <property type="match status" value="1"/>
</dbReference>